<evidence type="ECO:0000259" key="16">
    <source>
        <dbReference type="Pfam" id="PF00593"/>
    </source>
</evidence>
<dbReference type="Pfam" id="PF00593">
    <property type="entry name" value="TonB_dep_Rec_b-barrel"/>
    <property type="match status" value="1"/>
</dbReference>
<proteinExistence type="inferred from homology"/>
<evidence type="ECO:0000256" key="2">
    <source>
        <dbReference type="ARBA" id="ARBA00009810"/>
    </source>
</evidence>
<evidence type="ECO:0000256" key="13">
    <source>
        <dbReference type="RuleBase" id="RU003357"/>
    </source>
</evidence>
<dbReference type="InterPro" id="IPR036942">
    <property type="entry name" value="Beta-barrel_TonB_sf"/>
</dbReference>
<dbReference type="Gene3D" id="2.170.130.10">
    <property type="entry name" value="TonB-dependent receptor, plug domain"/>
    <property type="match status" value="1"/>
</dbReference>
<keyword evidence="4 12" id="KW-1134">Transmembrane beta strand</keyword>
<keyword evidence="10" id="KW-0675">Receptor</keyword>
<dbReference type="STRING" id="1123269.NX02_26310"/>
<evidence type="ECO:0000256" key="1">
    <source>
        <dbReference type="ARBA" id="ARBA00004571"/>
    </source>
</evidence>
<feature type="region of interest" description="Disordered" evidence="14">
    <location>
        <begin position="17"/>
        <end position="45"/>
    </location>
</feature>
<dbReference type="Proteomes" id="UP000018851">
    <property type="component" value="Chromosome"/>
</dbReference>
<feature type="chain" id="PRO_5012204108" description="TonB-denpendent receptor" evidence="15">
    <location>
        <begin position="16"/>
        <end position="755"/>
    </location>
</feature>
<feature type="domain" description="TonB-dependent receptor-like beta-barrel" evidence="16">
    <location>
        <begin position="223"/>
        <end position="723"/>
    </location>
</feature>
<evidence type="ECO:0000313" key="19">
    <source>
        <dbReference type="Proteomes" id="UP000018851"/>
    </source>
</evidence>
<evidence type="ECO:0000256" key="8">
    <source>
        <dbReference type="ARBA" id="ARBA00023077"/>
    </source>
</evidence>
<dbReference type="CDD" id="cd01347">
    <property type="entry name" value="ligand_gated_channel"/>
    <property type="match status" value="1"/>
</dbReference>
<organism evidence="18 19">
    <name type="scientific">Sphingomonas sanxanigenens DSM 19645 = NX02</name>
    <dbReference type="NCBI Taxonomy" id="1123269"/>
    <lineage>
        <taxon>Bacteria</taxon>
        <taxon>Pseudomonadati</taxon>
        <taxon>Pseudomonadota</taxon>
        <taxon>Alphaproteobacteria</taxon>
        <taxon>Sphingomonadales</taxon>
        <taxon>Sphingomonadaceae</taxon>
        <taxon>Sphingomonas</taxon>
    </lineage>
</organism>
<dbReference type="InterPro" id="IPR012910">
    <property type="entry name" value="Plug_dom"/>
</dbReference>
<evidence type="ECO:0000313" key="18">
    <source>
        <dbReference type="EMBL" id="AHE56856.1"/>
    </source>
</evidence>
<evidence type="ECO:0000256" key="9">
    <source>
        <dbReference type="ARBA" id="ARBA00023136"/>
    </source>
</evidence>
<dbReference type="PANTHER" id="PTHR32552:SF83">
    <property type="entry name" value="BLR3904 PROTEIN"/>
    <property type="match status" value="1"/>
</dbReference>
<dbReference type="GO" id="GO:0009279">
    <property type="term" value="C:cell outer membrane"/>
    <property type="evidence" value="ECO:0007669"/>
    <property type="project" value="UniProtKB-SubCell"/>
</dbReference>
<evidence type="ECO:0000256" key="14">
    <source>
        <dbReference type="SAM" id="MobiDB-lite"/>
    </source>
</evidence>
<keyword evidence="8 13" id="KW-0798">TonB box</keyword>
<name>W0AIA4_9SPHN</name>
<dbReference type="eggNOG" id="COG4774">
    <property type="taxonomic scope" value="Bacteria"/>
</dbReference>
<evidence type="ECO:0000256" key="7">
    <source>
        <dbReference type="ARBA" id="ARBA00023065"/>
    </source>
</evidence>
<feature type="compositionally biased region" description="Basic and acidic residues" evidence="14">
    <location>
        <begin position="26"/>
        <end position="44"/>
    </location>
</feature>
<dbReference type="GO" id="GO:0015344">
    <property type="term" value="F:siderophore uptake transmembrane transporter activity"/>
    <property type="evidence" value="ECO:0007669"/>
    <property type="project" value="TreeGrafter"/>
</dbReference>
<dbReference type="GO" id="GO:0015891">
    <property type="term" value="P:siderophore transport"/>
    <property type="evidence" value="ECO:0007669"/>
    <property type="project" value="UniProtKB-ARBA"/>
</dbReference>
<keyword evidence="7" id="KW-0406">Ion transport</keyword>
<evidence type="ECO:0008006" key="20">
    <source>
        <dbReference type="Google" id="ProtNLM"/>
    </source>
</evidence>
<comment type="similarity">
    <text evidence="2 12 13">Belongs to the TonB-dependent receptor family.</text>
</comment>
<reference evidence="18 19" key="1">
    <citation type="submission" date="2013-07" db="EMBL/GenBank/DDBJ databases">
        <title>Completed genome of Sphingomonas sanxanigenens NX02.</title>
        <authorList>
            <person name="Ma T."/>
            <person name="Huang H."/>
            <person name="Wu M."/>
            <person name="Li X."/>
            <person name="Li G."/>
        </authorList>
    </citation>
    <scope>NUCLEOTIDE SEQUENCE [LARGE SCALE GENOMIC DNA]</scope>
    <source>
        <strain evidence="18 19">NX02</strain>
    </source>
</reference>
<keyword evidence="9 12" id="KW-0472">Membrane</keyword>
<dbReference type="InterPro" id="IPR039426">
    <property type="entry name" value="TonB-dep_rcpt-like"/>
</dbReference>
<protein>
    <recommendedName>
        <fullName evidence="20">TonB-denpendent receptor</fullName>
    </recommendedName>
</protein>
<evidence type="ECO:0000256" key="11">
    <source>
        <dbReference type="ARBA" id="ARBA00023237"/>
    </source>
</evidence>
<evidence type="ECO:0000256" key="10">
    <source>
        <dbReference type="ARBA" id="ARBA00023170"/>
    </source>
</evidence>
<evidence type="ECO:0000256" key="12">
    <source>
        <dbReference type="PROSITE-ProRule" id="PRU01360"/>
    </source>
</evidence>
<sequence>MLALSCAALAAPAHAEEAAAAPQQTEQDRENSIVVDGEREREVTSPKATAPLLDTPQTITVISAQTIQKQNLLTLRDALSTVPGITFGAGEGGGGYGDSINLRGYSANNDITIDGIRDSAQYTRSDPFNLQQIEVYNGANSVNNGSGSLGGTINLASKTPTAENLTVIQAGIGTDNYYRGTVDSNIVVNELIAVRLNAMYHHNDIPGRDVEKNERWGVAPSITIGVDGPTSLTLAYVHQSDDNVPVYGVPYYAVAGGPLQGVDDSSYFGIENLDEQKLRLDRVTATFSHEFNDNITIRNLTRYQRVYQPTVTSAPQGTYCLANGQTPLGAACTAPGFYTPSGPRGLVRDQTNDLLYDQVDLRVVSGSAEGIRNTFVIGASYAQEDYKIENAQLLRNPGGAMPNPAQPNISIADPNTVWTGPVNRIVTGRSYGDTRNMAIYGFDTLELNQMFEVNVGLRYEDVRTIFRADTVTTPATGSVYARGADQISDESLFSYRGGLVFKPVPNASLYVSYANSKTPSSATVRAGCGTNCDVAPEKGRSYEVGGKLDLFGRKLQLTAALFRNERSNYRIASNDPIAPTIQVLDGESRVDGIALGASGNITPNWTVFANYTYLDSSIRQSVSDFCLANPGAMNCGNDAANPDPQRGNDLIQTPKHAGSLFTTYSFPFGLQIGYGFTYQGSFALNQSTLAAATQFRSKDWITHRAFASYALAKGITAQVNVQNFTNERYFTSIRNNGWAAPAEDRSAVASIYYSF</sequence>
<dbReference type="InterPro" id="IPR037066">
    <property type="entry name" value="Plug_dom_sf"/>
</dbReference>
<keyword evidence="11 12" id="KW-0998">Cell outer membrane</keyword>
<evidence type="ECO:0000259" key="17">
    <source>
        <dbReference type="Pfam" id="PF07715"/>
    </source>
</evidence>
<evidence type="ECO:0000256" key="4">
    <source>
        <dbReference type="ARBA" id="ARBA00022452"/>
    </source>
</evidence>
<evidence type="ECO:0000256" key="15">
    <source>
        <dbReference type="SAM" id="SignalP"/>
    </source>
</evidence>
<dbReference type="PANTHER" id="PTHR32552">
    <property type="entry name" value="FERRICHROME IRON RECEPTOR-RELATED"/>
    <property type="match status" value="1"/>
</dbReference>
<dbReference type="EMBL" id="CP006644">
    <property type="protein sequence ID" value="AHE56856.1"/>
    <property type="molecule type" value="Genomic_DNA"/>
</dbReference>
<evidence type="ECO:0000256" key="3">
    <source>
        <dbReference type="ARBA" id="ARBA00022448"/>
    </source>
</evidence>
<evidence type="ECO:0000256" key="5">
    <source>
        <dbReference type="ARBA" id="ARBA00022692"/>
    </source>
</evidence>
<dbReference type="FunFam" id="2.170.130.10:FF:000001">
    <property type="entry name" value="Catecholate siderophore TonB-dependent receptor"/>
    <property type="match status" value="1"/>
</dbReference>
<evidence type="ECO:0000256" key="6">
    <source>
        <dbReference type="ARBA" id="ARBA00022729"/>
    </source>
</evidence>
<dbReference type="HOGENOM" id="CLU_008287_9_1_5"/>
<keyword evidence="5 12" id="KW-0812">Transmembrane</keyword>
<dbReference type="Gene3D" id="2.40.170.20">
    <property type="entry name" value="TonB-dependent receptor, beta-barrel domain"/>
    <property type="match status" value="1"/>
</dbReference>
<accession>W0AIA4</accession>
<keyword evidence="19" id="KW-1185">Reference proteome</keyword>
<gene>
    <name evidence="18" type="ORF">NX02_26310</name>
</gene>
<dbReference type="PROSITE" id="PS52016">
    <property type="entry name" value="TONB_DEPENDENT_REC_3"/>
    <property type="match status" value="1"/>
</dbReference>
<dbReference type="InterPro" id="IPR000531">
    <property type="entry name" value="Beta-barrel_TonB"/>
</dbReference>
<keyword evidence="6 15" id="KW-0732">Signal</keyword>
<feature type="domain" description="TonB-dependent receptor plug" evidence="17">
    <location>
        <begin position="52"/>
        <end position="152"/>
    </location>
</feature>
<comment type="subcellular location">
    <subcellularLocation>
        <location evidence="1 12">Cell outer membrane</location>
        <topology evidence="1 12">Multi-pass membrane protein</topology>
    </subcellularLocation>
</comment>
<dbReference type="AlphaFoldDB" id="W0AIA4"/>
<dbReference type="SUPFAM" id="SSF56935">
    <property type="entry name" value="Porins"/>
    <property type="match status" value="1"/>
</dbReference>
<keyword evidence="3 12" id="KW-0813">Transport</keyword>
<dbReference type="Pfam" id="PF07715">
    <property type="entry name" value="Plug"/>
    <property type="match status" value="1"/>
</dbReference>
<feature type="signal peptide" evidence="15">
    <location>
        <begin position="1"/>
        <end position="15"/>
    </location>
</feature>
<dbReference type="KEGG" id="ssan:NX02_26310"/>
<dbReference type="PATRIC" id="fig|1123269.5.peg.5158"/>